<dbReference type="AlphaFoldDB" id="A0A484MVD5"/>
<dbReference type="EMBL" id="OOIL02004591">
    <property type="protein sequence ID" value="VFQ92479.1"/>
    <property type="molecule type" value="Genomic_DNA"/>
</dbReference>
<feature type="domain" description="Retrotransposon gag" evidence="2">
    <location>
        <begin position="220"/>
        <end position="305"/>
    </location>
</feature>
<feature type="region of interest" description="Disordered" evidence="1">
    <location>
        <begin position="58"/>
        <end position="181"/>
    </location>
</feature>
<evidence type="ECO:0000313" key="3">
    <source>
        <dbReference type="EMBL" id="VFQ92479.1"/>
    </source>
</evidence>
<reference evidence="3 4" key="1">
    <citation type="submission" date="2018-04" db="EMBL/GenBank/DDBJ databases">
        <authorList>
            <person name="Vogel A."/>
        </authorList>
    </citation>
    <scope>NUCLEOTIDE SEQUENCE [LARGE SCALE GENOMIC DNA]</scope>
</reference>
<protein>
    <recommendedName>
        <fullName evidence="2">Retrotransposon gag domain-containing protein</fullName>
    </recommendedName>
</protein>
<feature type="compositionally biased region" description="Basic and acidic residues" evidence="1">
    <location>
        <begin position="90"/>
        <end position="116"/>
    </location>
</feature>
<feature type="compositionally biased region" description="Low complexity" evidence="1">
    <location>
        <begin position="9"/>
        <end position="20"/>
    </location>
</feature>
<evidence type="ECO:0000256" key="1">
    <source>
        <dbReference type="SAM" id="MobiDB-lite"/>
    </source>
</evidence>
<evidence type="ECO:0000259" key="2">
    <source>
        <dbReference type="Pfam" id="PF03732"/>
    </source>
</evidence>
<dbReference type="PANTHER" id="PTHR33223">
    <property type="entry name" value="CCHC-TYPE DOMAIN-CONTAINING PROTEIN"/>
    <property type="match status" value="1"/>
</dbReference>
<proteinExistence type="predicted"/>
<keyword evidence="4" id="KW-1185">Reference proteome</keyword>
<organism evidence="3 4">
    <name type="scientific">Cuscuta campestris</name>
    <dbReference type="NCBI Taxonomy" id="132261"/>
    <lineage>
        <taxon>Eukaryota</taxon>
        <taxon>Viridiplantae</taxon>
        <taxon>Streptophyta</taxon>
        <taxon>Embryophyta</taxon>
        <taxon>Tracheophyta</taxon>
        <taxon>Spermatophyta</taxon>
        <taxon>Magnoliopsida</taxon>
        <taxon>eudicotyledons</taxon>
        <taxon>Gunneridae</taxon>
        <taxon>Pentapetalae</taxon>
        <taxon>asterids</taxon>
        <taxon>lamiids</taxon>
        <taxon>Solanales</taxon>
        <taxon>Convolvulaceae</taxon>
        <taxon>Cuscuteae</taxon>
        <taxon>Cuscuta</taxon>
        <taxon>Cuscuta subgen. Grammica</taxon>
        <taxon>Cuscuta sect. Cleistogrammica</taxon>
    </lineage>
</organism>
<evidence type="ECO:0000313" key="4">
    <source>
        <dbReference type="Proteomes" id="UP000595140"/>
    </source>
</evidence>
<gene>
    <name evidence="3" type="ORF">CCAM_LOCUS34255</name>
</gene>
<accession>A0A484MVD5</accession>
<dbReference type="InterPro" id="IPR005162">
    <property type="entry name" value="Retrotrans_gag_dom"/>
</dbReference>
<dbReference type="Proteomes" id="UP000595140">
    <property type="component" value="Unassembled WGS sequence"/>
</dbReference>
<feature type="region of interest" description="Disordered" evidence="1">
    <location>
        <begin position="1"/>
        <end position="27"/>
    </location>
</feature>
<sequence length="410" mass="46431">MAGRRTRRSTTASAQSTVRSDNPEQGMIVPVNGLETALNNVANMMANIMERLDKALPGPSGIRDIPTGQPRQVNEDRAKDASRIVSDGNENPRRSVFERISRQKAHVSERLGKNPDKAPQGWIRPQASQVASSNREPRQRNGRGGIQAPVRSMMNLEEDEVQSEARVPAPRRLGPPVPETGEFQDLRQQIQEMQRKINKGRVFTTHASDALMCRCFLQTVDSKVADWVNRIPAGSIRTWDELGLRFLEHFAGNCRPKKHFTHLASVRHKHGESLKNFLIRWRKESMEVEGTDDKSMLAMFTAALQDGLLHTDLTTHPPDTFEEAIVRAGRYLTTLAVKKYPLPTLFLDMTSSFQFNQRQNQIGVALFNYAFCYFCCANANNEVISHHPVAYLLKVPGYDRFYLMCIQFLI</sequence>
<dbReference type="OrthoDB" id="1737504at2759"/>
<dbReference type="PANTHER" id="PTHR33223:SF10">
    <property type="entry name" value="AMINOTRANSFERASE-LIKE PLANT MOBILE DOMAIN-CONTAINING PROTEIN"/>
    <property type="match status" value="1"/>
</dbReference>
<name>A0A484MVD5_9ASTE</name>
<dbReference type="Pfam" id="PF03732">
    <property type="entry name" value="Retrotrans_gag"/>
    <property type="match status" value="1"/>
</dbReference>
<feature type="compositionally biased region" description="Basic and acidic residues" evidence="1">
    <location>
        <begin position="73"/>
        <end position="82"/>
    </location>
</feature>